<evidence type="ECO:0000259" key="1">
    <source>
        <dbReference type="SMART" id="SM00644"/>
    </source>
</evidence>
<dbReference type="GO" id="GO:0008745">
    <property type="term" value="F:N-acetylmuramoyl-L-alanine amidase activity"/>
    <property type="evidence" value="ECO:0007669"/>
    <property type="project" value="UniProtKB-EC"/>
</dbReference>
<dbReference type="Pfam" id="PF01510">
    <property type="entry name" value="Amidase_2"/>
    <property type="match status" value="1"/>
</dbReference>
<dbReference type="InterPro" id="IPR002502">
    <property type="entry name" value="Amidase_domain"/>
</dbReference>
<name>A0ABW4BRB3_9LACO</name>
<dbReference type="SUPFAM" id="SSF55846">
    <property type="entry name" value="N-acetylmuramoyl-L-alanine amidase-like"/>
    <property type="match status" value="1"/>
</dbReference>
<evidence type="ECO:0000313" key="3">
    <source>
        <dbReference type="Proteomes" id="UP001597191"/>
    </source>
</evidence>
<dbReference type="CDD" id="cd06583">
    <property type="entry name" value="PGRP"/>
    <property type="match status" value="1"/>
</dbReference>
<dbReference type="Gene3D" id="3.40.80.10">
    <property type="entry name" value="Peptidoglycan recognition protein-like"/>
    <property type="match status" value="1"/>
</dbReference>
<protein>
    <submittedName>
        <fullName evidence="2">N-acetylmuramoyl-L-alanine amidase</fullName>
        <ecNumber evidence="2">3.5.1.28</ecNumber>
    </submittedName>
</protein>
<dbReference type="RefSeq" id="WP_125650859.1">
    <property type="nucleotide sequence ID" value="NZ_JBHTOH010000079.1"/>
</dbReference>
<dbReference type="EMBL" id="JBHTOH010000079">
    <property type="protein sequence ID" value="MFD1411527.1"/>
    <property type="molecule type" value="Genomic_DNA"/>
</dbReference>
<organism evidence="2 3">
    <name type="scientific">Lapidilactobacillus gannanensis</name>
    <dbReference type="NCBI Taxonomy" id="2486002"/>
    <lineage>
        <taxon>Bacteria</taxon>
        <taxon>Bacillati</taxon>
        <taxon>Bacillota</taxon>
        <taxon>Bacilli</taxon>
        <taxon>Lactobacillales</taxon>
        <taxon>Lactobacillaceae</taxon>
        <taxon>Lapidilactobacillus</taxon>
    </lineage>
</organism>
<dbReference type="SMART" id="SM00644">
    <property type="entry name" value="Ami_2"/>
    <property type="match status" value="1"/>
</dbReference>
<comment type="caution">
    <text evidence="2">The sequence shown here is derived from an EMBL/GenBank/DDBJ whole genome shotgun (WGS) entry which is preliminary data.</text>
</comment>
<dbReference type="InterPro" id="IPR036505">
    <property type="entry name" value="Amidase/PGRP_sf"/>
</dbReference>
<sequence>MVVYDKTYALGANEGSSARASNQYIILHDTGNANNVGANSAINEASYMKRNWQSAYTHAIAGWDRVYIIGEPGYVAYGAGSPANERSPFQIELARYSDRNLALKAYANWINAAREYAAKYGIPLTLDGAGNGVKTHKWVSDNLWGDHQDPYAYLQSIGISKAQLASDIAHGVGSTVSAKPTTPSVAKSATVAQPAYALRALNASWLPNVVGKNDVNSNGYAGVPYQKHDYLTVSVPGGCQYQVHILGGGWLPMVSGSNKADLVNGAAGVGGKVIDGIRIKGNQHTVKYRVQTTQRSGWLDTVTNLSDYAGWYGEPIDRLQVWI</sequence>
<feature type="domain" description="N-acetylmuramoyl-L-alanine amidase" evidence="1">
    <location>
        <begin position="12"/>
        <end position="151"/>
    </location>
</feature>
<keyword evidence="3" id="KW-1185">Reference proteome</keyword>
<dbReference type="Proteomes" id="UP001597191">
    <property type="component" value="Unassembled WGS sequence"/>
</dbReference>
<reference evidence="3" key="1">
    <citation type="journal article" date="2019" name="Int. J. Syst. Evol. Microbiol.">
        <title>The Global Catalogue of Microorganisms (GCM) 10K type strain sequencing project: providing services to taxonomists for standard genome sequencing and annotation.</title>
        <authorList>
            <consortium name="The Broad Institute Genomics Platform"/>
            <consortium name="The Broad Institute Genome Sequencing Center for Infectious Disease"/>
            <person name="Wu L."/>
            <person name="Ma J."/>
        </authorList>
    </citation>
    <scope>NUCLEOTIDE SEQUENCE [LARGE SCALE GENOMIC DNA]</scope>
    <source>
        <strain evidence="3">CCM 8937</strain>
    </source>
</reference>
<keyword evidence="2" id="KW-0378">Hydrolase</keyword>
<proteinExistence type="predicted"/>
<evidence type="ECO:0000313" key="2">
    <source>
        <dbReference type="EMBL" id="MFD1411527.1"/>
    </source>
</evidence>
<accession>A0ABW4BRB3</accession>
<gene>
    <name evidence="2" type="ORF">ACFQ4R_08020</name>
</gene>
<dbReference type="EC" id="3.5.1.28" evidence="2"/>